<keyword evidence="4" id="KW-1185">Reference proteome</keyword>
<dbReference type="RefSeq" id="WP_079046794.1">
    <property type="nucleotide sequence ID" value="NZ_CP102332.1"/>
</dbReference>
<name>A0ABY5NDS4_9ACTN</name>
<feature type="signal peptide" evidence="1">
    <location>
        <begin position="1"/>
        <end position="39"/>
    </location>
</feature>
<dbReference type="EMBL" id="CP102332">
    <property type="protein sequence ID" value="UUS34198.1"/>
    <property type="molecule type" value="Genomic_DNA"/>
</dbReference>
<accession>A0ABY5NDS4</accession>
<sequence>MTARVNDVPYGRRTRHTLSTTVAVLVALCALTTGCSSEAEELGVAWDTPADRKAEEQGNGAWLSGDTLVHSRFDTVRGYDARTGRQSWKYVPPGRSAVCHVADDTDSSVLVLTRDGDGTSAAAKGKRCADVVAIDMNNGREIWHTPLPALDPWATRLQPYTVSAGGGIAVLLRGDDLQAVDVRTGKARWKAALPKGCVPGTTAVAERQVAALLACGGTEYLLGDKVPSDAELFVATFAPATGALLWSAPLGNRSTVPWDARADFVSADPVVVAASASGDSDSGAYFSFGKNGRPNPPIDFSGPYGEIERSRRLTAAADDSRLYALPLHRVRNSRVDPHRLTAFDLATGDPVWGGSVDDDRLDGDTGYHIIPQDGKITVLTSRHETSFFGDPSSTNSLRVLDGATGEQREVHSFPEGDDPVDALFVHEGRLIGARYKSYGSRNKPFTSYEHR</sequence>
<feature type="domain" description="Pyrrolo-quinoline quinone repeat" evidence="2">
    <location>
        <begin position="61"/>
        <end position="195"/>
    </location>
</feature>
<dbReference type="PANTHER" id="PTHR34512:SF30">
    <property type="entry name" value="OUTER MEMBRANE PROTEIN ASSEMBLY FACTOR BAMB"/>
    <property type="match status" value="1"/>
</dbReference>
<evidence type="ECO:0000313" key="4">
    <source>
        <dbReference type="Proteomes" id="UP001060150"/>
    </source>
</evidence>
<protein>
    <submittedName>
        <fullName evidence="3">PQQ-binding-like beta-propeller repeat protein</fullName>
    </submittedName>
</protein>
<keyword evidence="1" id="KW-0732">Signal</keyword>
<dbReference type="InterPro" id="IPR015943">
    <property type="entry name" value="WD40/YVTN_repeat-like_dom_sf"/>
</dbReference>
<organism evidence="3 4">
    <name type="scientific">Streptomyces changanensis</name>
    <dbReference type="NCBI Taxonomy" id="2964669"/>
    <lineage>
        <taxon>Bacteria</taxon>
        <taxon>Bacillati</taxon>
        <taxon>Actinomycetota</taxon>
        <taxon>Actinomycetes</taxon>
        <taxon>Kitasatosporales</taxon>
        <taxon>Streptomycetaceae</taxon>
        <taxon>Streptomyces</taxon>
    </lineage>
</organism>
<dbReference type="PANTHER" id="PTHR34512">
    <property type="entry name" value="CELL SURFACE PROTEIN"/>
    <property type="match status" value="1"/>
</dbReference>
<proteinExistence type="predicted"/>
<dbReference type="InterPro" id="IPR011047">
    <property type="entry name" value="Quinoprotein_ADH-like_sf"/>
</dbReference>
<dbReference type="Proteomes" id="UP001060150">
    <property type="component" value="Chromosome"/>
</dbReference>
<dbReference type="Pfam" id="PF13360">
    <property type="entry name" value="PQQ_2"/>
    <property type="match status" value="1"/>
</dbReference>
<dbReference type="Gene3D" id="2.130.10.10">
    <property type="entry name" value="YVTN repeat-like/Quinoprotein amine dehydrogenase"/>
    <property type="match status" value="1"/>
</dbReference>
<dbReference type="PROSITE" id="PS51257">
    <property type="entry name" value="PROKAR_LIPOPROTEIN"/>
    <property type="match status" value="1"/>
</dbReference>
<gene>
    <name evidence="3" type="ORF">NRO40_27460</name>
</gene>
<evidence type="ECO:0000259" key="2">
    <source>
        <dbReference type="Pfam" id="PF13360"/>
    </source>
</evidence>
<reference evidence="3" key="1">
    <citation type="submission" date="2022-08" db="EMBL/GenBank/DDBJ databases">
        <title>Streptomyces changanensis sp. nov., an actinomycete isolated from soil.</title>
        <authorList>
            <person name="Wu H."/>
            <person name="Han L."/>
        </authorList>
    </citation>
    <scope>NUCLEOTIDE SEQUENCE</scope>
    <source>
        <strain evidence="3">HL-66</strain>
    </source>
</reference>
<feature type="chain" id="PRO_5046997725" evidence="1">
    <location>
        <begin position="40"/>
        <end position="451"/>
    </location>
</feature>
<dbReference type="SUPFAM" id="SSF50998">
    <property type="entry name" value="Quinoprotein alcohol dehydrogenase-like"/>
    <property type="match status" value="1"/>
</dbReference>
<evidence type="ECO:0000313" key="3">
    <source>
        <dbReference type="EMBL" id="UUS34198.1"/>
    </source>
</evidence>
<evidence type="ECO:0000256" key="1">
    <source>
        <dbReference type="SAM" id="SignalP"/>
    </source>
</evidence>
<dbReference type="InterPro" id="IPR002372">
    <property type="entry name" value="PQQ_rpt_dom"/>
</dbReference>